<evidence type="ECO:0000259" key="1">
    <source>
        <dbReference type="PROSITE" id="PS51705"/>
    </source>
</evidence>
<dbReference type="SUPFAM" id="SSF52540">
    <property type="entry name" value="P-loop containing nucleoside triphosphate hydrolases"/>
    <property type="match status" value="1"/>
</dbReference>
<dbReference type="PANTHER" id="PTHR10229:SF0">
    <property type="entry name" value="GTP-BINDING PROTEIN 6-RELATED"/>
    <property type="match status" value="1"/>
</dbReference>
<dbReference type="AlphaFoldDB" id="A0A379CS99"/>
<accession>A0A379CS99</accession>
<dbReference type="PROSITE" id="PS51705">
    <property type="entry name" value="G_HFLX"/>
    <property type="match status" value="1"/>
</dbReference>
<dbReference type="PANTHER" id="PTHR10229">
    <property type="entry name" value="GTP-BINDING PROTEIN HFLX"/>
    <property type="match status" value="1"/>
</dbReference>
<dbReference type="EMBL" id="UGSZ01000002">
    <property type="protein sequence ID" value="SUB67305.1"/>
    <property type="molecule type" value="Genomic_DNA"/>
</dbReference>
<sequence>MLFATLDPNSRKARLLSGREFIISDTVGFVSKLPTKLIEAFKSTLEEIKYSDLIVHVMMLLVKI</sequence>
<dbReference type="InterPro" id="IPR027417">
    <property type="entry name" value="P-loop_NTPase"/>
</dbReference>
<dbReference type="Pfam" id="PF01926">
    <property type="entry name" value="MMR_HSR1"/>
    <property type="match status" value="1"/>
</dbReference>
<gene>
    <name evidence="2" type="primary">hflX_4</name>
    <name evidence="2" type="ORF">NCTC13149_01842</name>
</gene>
<dbReference type="InterPro" id="IPR016496">
    <property type="entry name" value="GTPase_HflX"/>
</dbReference>
<proteinExistence type="predicted"/>
<dbReference type="GO" id="GO:0005737">
    <property type="term" value="C:cytoplasm"/>
    <property type="evidence" value="ECO:0007669"/>
    <property type="project" value="TreeGrafter"/>
</dbReference>
<dbReference type="InterPro" id="IPR006073">
    <property type="entry name" value="GTP-bd"/>
</dbReference>
<dbReference type="GO" id="GO:0005525">
    <property type="term" value="F:GTP binding"/>
    <property type="evidence" value="ECO:0007669"/>
    <property type="project" value="InterPro"/>
</dbReference>
<dbReference type="Gene3D" id="3.40.50.300">
    <property type="entry name" value="P-loop containing nucleotide triphosphate hydrolases"/>
    <property type="match status" value="1"/>
</dbReference>
<reference evidence="2 3" key="1">
    <citation type="submission" date="2018-06" db="EMBL/GenBank/DDBJ databases">
        <authorList>
            <consortium name="Pathogen Informatics"/>
            <person name="Doyle S."/>
        </authorList>
    </citation>
    <scope>NUCLEOTIDE SEQUENCE [LARGE SCALE GENOMIC DNA]</scope>
    <source>
        <strain evidence="2 3">NCTC13149</strain>
    </source>
</reference>
<dbReference type="Proteomes" id="UP000255517">
    <property type="component" value="Unassembled WGS sequence"/>
</dbReference>
<feature type="domain" description="Hflx-type G" evidence="1">
    <location>
        <begin position="1"/>
        <end position="64"/>
    </location>
</feature>
<protein>
    <submittedName>
        <fullName evidence="2">GTP-binding protein HflX</fullName>
    </submittedName>
</protein>
<organism evidence="2 3">
    <name type="scientific">Peptoniphilus lacrimalis</name>
    <dbReference type="NCBI Taxonomy" id="33031"/>
    <lineage>
        <taxon>Bacteria</taxon>
        <taxon>Bacillati</taxon>
        <taxon>Bacillota</taxon>
        <taxon>Tissierellia</taxon>
        <taxon>Tissierellales</taxon>
        <taxon>Peptoniphilaceae</taxon>
        <taxon>Peptoniphilus</taxon>
    </lineage>
</organism>
<name>A0A379CS99_9FIRM</name>
<dbReference type="GO" id="GO:0043022">
    <property type="term" value="F:ribosome binding"/>
    <property type="evidence" value="ECO:0007669"/>
    <property type="project" value="TreeGrafter"/>
</dbReference>
<evidence type="ECO:0000313" key="2">
    <source>
        <dbReference type="EMBL" id="SUB67305.1"/>
    </source>
</evidence>
<evidence type="ECO:0000313" key="3">
    <source>
        <dbReference type="Proteomes" id="UP000255517"/>
    </source>
</evidence>
<dbReference type="InterPro" id="IPR030394">
    <property type="entry name" value="G_HFLX_dom"/>
</dbReference>